<dbReference type="PANTHER" id="PTHR35092">
    <property type="entry name" value="CHLORINASE MJ1651"/>
    <property type="match status" value="1"/>
</dbReference>
<dbReference type="SUPFAM" id="SSF101852">
    <property type="entry name" value="Bacterial fluorinating enzyme, C-terminal domain"/>
    <property type="match status" value="1"/>
</dbReference>
<gene>
    <name evidence="4" type="ORF">ENX73_01180</name>
</gene>
<dbReference type="PIRSF" id="PIRSF006779">
    <property type="entry name" value="UCP006779"/>
    <property type="match status" value="1"/>
</dbReference>
<reference evidence="4" key="1">
    <citation type="journal article" date="2020" name="mSystems">
        <title>Genome- and Community-Level Interaction Insights into Carbon Utilization and Element Cycling Functions of Hydrothermarchaeota in Hydrothermal Sediment.</title>
        <authorList>
            <person name="Zhou Z."/>
            <person name="Liu Y."/>
            <person name="Xu W."/>
            <person name="Pan J."/>
            <person name="Luo Z.H."/>
            <person name="Li M."/>
        </authorList>
    </citation>
    <scope>NUCLEOTIDE SEQUENCE [LARGE SCALE GENOMIC DNA]</scope>
    <source>
        <strain evidence="4">SpSt-966</strain>
    </source>
</reference>
<sequence>MIAIITDHGSDELFMGVLKGSFAELAPDQEIIEVTHPINIGDVYSASCITERLACHLPKSTIFLTIVDGQNESARRPIVLKTKDDRFFIGFDNGAFTMPIERFGLRQIREINIPKVKFSLSFTRSVLDILIPVAIQMANGKAYEEIGNIYMTFYYLKHKKSSFEDKKIEGEIVFVNDLGDLSTNIPFEYLTKIGLHNEDKLKINGKNASIMLDRRAVRKTELTVCEGLGGYLEITANYAHASKILNLSSKSEIVLEG</sequence>
<accession>A0A7V3RDL9</accession>
<dbReference type="InterPro" id="IPR023228">
    <property type="entry name" value="SAM_OH_AdoTrfase_N_sf"/>
</dbReference>
<comment type="similarity">
    <text evidence="2">Belongs to the SAM hydrolase / SAM-dependent halogenase family.</text>
</comment>
<evidence type="ECO:0000256" key="1">
    <source>
        <dbReference type="ARBA" id="ARBA00022691"/>
    </source>
</evidence>
<dbReference type="InterPro" id="IPR023227">
    <property type="entry name" value="SAM_OH_AdoTrfase_C_sf"/>
</dbReference>
<dbReference type="Pfam" id="PF01887">
    <property type="entry name" value="SAM_HAT_N"/>
    <property type="match status" value="1"/>
</dbReference>
<dbReference type="SUPFAM" id="SSF102522">
    <property type="entry name" value="Bacterial fluorinating enzyme, N-terminal domain"/>
    <property type="match status" value="1"/>
</dbReference>
<dbReference type="AlphaFoldDB" id="A0A7V3RDL9"/>
<dbReference type="InterPro" id="IPR002747">
    <property type="entry name" value="SAM_OH_AdoTrfase"/>
</dbReference>
<evidence type="ECO:0000313" key="4">
    <source>
        <dbReference type="EMBL" id="HGE74724.1"/>
    </source>
</evidence>
<dbReference type="PANTHER" id="PTHR35092:SF1">
    <property type="entry name" value="CHLORINASE MJ1651"/>
    <property type="match status" value="1"/>
</dbReference>
<keyword evidence="1" id="KW-0949">S-adenosyl-L-methionine</keyword>
<feature type="domain" description="S-adenosyl-l-methionine hydroxide adenosyltransferase N-terminal" evidence="3">
    <location>
        <begin position="2"/>
        <end position="147"/>
    </location>
</feature>
<comment type="caution">
    <text evidence="4">The sequence shown here is derived from an EMBL/GenBank/DDBJ whole genome shotgun (WGS) entry which is preliminary data.</text>
</comment>
<name>A0A7V3RDL9_9BACT</name>
<dbReference type="Gene3D" id="2.40.30.90">
    <property type="entry name" value="Bacterial fluorinating enzyme like"/>
    <property type="match status" value="1"/>
</dbReference>
<proteinExistence type="inferred from homology"/>
<dbReference type="EMBL" id="DTPE01000053">
    <property type="protein sequence ID" value="HGE74724.1"/>
    <property type="molecule type" value="Genomic_DNA"/>
</dbReference>
<organism evidence="4">
    <name type="scientific">Mesoaciditoga lauensis</name>
    <dbReference type="NCBI Taxonomy" id="1495039"/>
    <lineage>
        <taxon>Bacteria</taxon>
        <taxon>Thermotogati</taxon>
        <taxon>Thermotogota</taxon>
        <taxon>Thermotogae</taxon>
        <taxon>Mesoaciditogales</taxon>
        <taxon>Mesoaciditogaceae</taxon>
        <taxon>Mesoaciditoga</taxon>
    </lineage>
</organism>
<dbReference type="InterPro" id="IPR046469">
    <property type="entry name" value="SAM_HAT_N"/>
</dbReference>
<dbReference type="Gene3D" id="3.40.50.10790">
    <property type="entry name" value="S-adenosyl-l-methionine hydroxide adenosyltransferase, N-terminal"/>
    <property type="match status" value="1"/>
</dbReference>
<evidence type="ECO:0000259" key="3">
    <source>
        <dbReference type="Pfam" id="PF01887"/>
    </source>
</evidence>
<protein>
    <recommendedName>
        <fullName evidence="3">S-adenosyl-l-methionine hydroxide adenosyltransferase N-terminal domain-containing protein</fullName>
    </recommendedName>
</protein>
<evidence type="ECO:0000256" key="2">
    <source>
        <dbReference type="ARBA" id="ARBA00024035"/>
    </source>
</evidence>